<dbReference type="NCBIfam" id="NF003483">
    <property type="entry name" value="PRK05159.1"/>
    <property type="match status" value="1"/>
</dbReference>
<organism evidence="11 12">
    <name type="scientific">Candidatus Monoglobus merdigallinarum</name>
    <dbReference type="NCBI Taxonomy" id="2838698"/>
    <lineage>
        <taxon>Bacteria</taxon>
        <taxon>Bacillati</taxon>
        <taxon>Bacillota</taxon>
        <taxon>Clostridia</taxon>
        <taxon>Monoglobales</taxon>
        <taxon>Monoglobaceae</taxon>
        <taxon>Monoglobus</taxon>
    </lineage>
</organism>
<evidence type="ECO:0000256" key="8">
    <source>
        <dbReference type="ARBA" id="ARBA00023146"/>
    </source>
</evidence>
<comment type="subcellular location">
    <subcellularLocation>
        <location evidence="1 9">Cytoplasm</location>
    </subcellularLocation>
</comment>
<comment type="catalytic activity">
    <reaction evidence="9">
        <text>tRNA(Asp) + L-aspartate + ATP = L-aspartyl-tRNA(Asp) + AMP + diphosphate</text>
        <dbReference type="Rhea" id="RHEA:19649"/>
        <dbReference type="Rhea" id="RHEA-COMP:9660"/>
        <dbReference type="Rhea" id="RHEA-COMP:9678"/>
        <dbReference type="ChEBI" id="CHEBI:29991"/>
        <dbReference type="ChEBI" id="CHEBI:30616"/>
        <dbReference type="ChEBI" id="CHEBI:33019"/>
        <dbReference type="ChEBI" id="CHEBI:78442"/>
        <dbReference type="ChEBI" id="CHEBI:78516"/>
        <dbReference type="ChEBI" id="CHEBI:456215"/>
        <dbReference type="EC" id="6.1.1.12"/>
    </reaction>
</comment>
<dbReference type="GO" id="GO:0017101">
    <property type="term" value="C:aminoacyl-tRNA synthetase multienzyme complex"/>
    <property type="evidence" value="ECO:0007669"/>
    <property type="project" value="TreeGrafter"/>
</dbReference>
<name>A0A9D1PRJ4_9FIRM</name>
<dbReference type="InterPro" id="IPR006195">
    <property type="entry name" value="aa-tRNA-synth_II"/>
</dbReference>
<dbReference type="InterPro" id="IPR002312">
    <property type="entry name" value="Asp/Asn-tRNA-synth_IIb"/>
</dbReference>
<keyword evidence="4 9" id="KW-0436">Ligase</keyword>
<keyword evidence="7 9" id="KW-0648">Protein biosynthesis</keyword>
<comment type="function">
    <text evidence="9">Catalyzes the attachment of L-aspartate to tRNA(Asp) in a two-step reaction: L-aspartate is first activated by ATP to form Asp-AMP and then transferred to the acceptor end of tRNA(Asp).</text>
</comment>
<feature type="binding site" evidence="9">
    <location>
        <position position="222"/>
    </location>
    <ligand>
        <name>L-aspartate</name>
        <dbReference type="ChEBI" id="CHEBI:29991"/>
    </ligand>
</feature>
<reference evidence="11" key="1">
    <citation type="journal article" date="2021" name="PeerJ">
        <title>Extensive microbial diversity within the chicken gut microbiome revealed by metagenomics and culture.</title>
        <authorList>
            <person name="Gilroy R."/>
            <person name="Ravi A."/>
            <person name="Getino M."/>
            <person name="Pursley I."/>
            <person name="Horton D.L."/>
            <person name="Alikhan N.F."/>
            <person name="Baker D."/>
            <person name="Gharbi K."/>
            <person name="Hall N."/>
            <person name="Watson M."/>
            <person name="Adriaenssens E.M."/>
            <person name="Foster-Nyarko E."/>
            <person name="Jarju S."/>
            <person name="Secka A."/>
            <person name="Antonio M."/>
            <person name="Oren A."/>
            <person name="Chaudhuri R.R."/>
            <person name="La Ragione R."/>
            <person name="Hildebrand F."/>
            <person name="Pallen M.J."/>
        </authorList>
    </citation>
    <scope>NUCLEOTIDE SEQUENCE</scope>
    <source>
        <strain evidence="11">5790</strain>
    </source>
</reference>
<dbReference type="InterPro" id="IPR012340">
    <property type="entry name" value="NA-bd_OB-fold"/>
</dbReference>
<evidence type="ECO:0000256" key="5">
    <source>
        <dbReference type="ARBA" id="ARBA00022741"/>
    </source>
</evidence>
<comment type="similarity">
    <text evidence="2 9">Belongs to the class-II aminoacyl-tRNA synthetase family. Type 2 subfamily.</text>
</comment>
<feature type="binding site" evidence="9">
    <location>
        <position position="376"/>
    </location>
    <ligand>
        <name>L-aspartate</name>
        <dbReference type="ChEBI" id="CHEBI:29991"/>
    </ligand>
</feature>
<dbReference type="InterPro" id="IPR004523">
    <property type="entry name" value="Asp-tRNA_synthase_2"/>
</dbReference>
<evidence type="ECO:0000259" key="10">
    <source>
        <dbReference type="PROSITE" id="PS50862"/>
    </source>
</evidence>
<feature type="domain" description="Aminoacyl-transfer RNA synthetases class-II family profile" evidence="10">
    <location>
        <begin position="146"/>
        <end position="446"/>
    </location>
</feature>
<dbReference type="PANTHER" id="PTHR43450:SF1">
    <property type="entry name" value="ASPARTATE--TRNA LIGASE, CYTOPLASMIC"/>
    <property type="match status" value="1"/>
</dbReference>
<evidence type="ECO:0000313" key="12">
    <source>
        <dbReference type="Proteomes" id="UP000824162"/>
    </source>
</evidence>
<keyword evidence="5 9" id="KW-0547">Nucleotide-binding</keyword>
<dbReference type="Pfam" id="PF00152">
    <property type="entry name" value="tRNA-synt_2"/>
    <property type="match status" value="1"/>
</dbReference>
<proteinExistence type="inferred from homology"/>
<dbReference type="GO" id="GO:0006422">
    <property type="term" value="P:aspartyl-tRNA aminoacylation"/>
    <property type="evidence" value="ECO:0007669"/>
    <property type="project" value="UniProtKB-UniRule"/>
</dbReference>
<comment type="subunit">
    <text evidence="9">Homodimer.</text>
</comment>
<feature type="binding site" evidence="9">
    <location>
        <begin position="417"/>
        <end position="420"/>
    </location>
    <ligand>
        <name>ATP</name>
        <dbReference type="ChEBI" id="CHEBI:30616"/>
    </ligand>
</feature>
<feature type="region of interest" description="Aspartate" evidence="9">
    <location>
        <begin position="201"/>
        <end position="204"/>
    </location>
</feature>
<dbReference type="PANTHER" id="PTHR43450">
    <property type="entry name" value="ASPARTYL-TRNA SYNTHETASE"/>
    <property type="match status" value="1"/>
</dbReference>
<evidence type="ECO:0000256" key="3">
    <source>
        <dbReference type="ARBA" id="ARBA00022490"/>
    </source>
</evidence>
<protein>
    <recommendedName>
        <fullName evidence="9">Aspartate--tRNA ligase</fullName>
        <ecNumber evidence="9">6.1.1.12</ecNumber>
    </recommendedName>
    <alternativeName>
        <fullName evidence="9">Aspartyl-tRNA synthetase</fullName>
        <shortName evidence="9">AspRS</shortName>
    </alternativeName>
</protein>
<dbReference type="GO" id="GO:0140096">
    <property type="term" value="F:catalytic activity, acting on a protein"/>
    <property type="evidence" value="ECO:0007669"/>
    <property type="project" value="UniProtKB-ARBA"/>
</dbReference>
<keyword evidence="8 9" id="KW-0030">Aminoacyl-tRNA synthetase</keyword>
<evidence type="ECO:0000256" key="1">
    <source>
        <dbReference type="ARBA" id="ARBA00004496"/>
    </source>
</evidence>
<keyword evidence="6 9" id="KW-0067">ATP-binding</keyword>
<dbReference type="GO" id="GO:0016740">
    <property type="term" value="F:transferase activity"/>
    <property type="evidence" value="ECO:0007669"/>
    <property type="project" value="UniProtKB-ARBA"/>
</dbReference>
<dbReference type="PROSITE" id="PS50862">
    <property type="entry name" value="AA_TRNA_LIGASE_II"/>
    <property type="match status" value="1"/>
</dbReference>
<sequence>MLDFNRYTGQYDIESVIGGFESGALSDGDSVEVEGMIHRIRAMKSFAFFVLRTQRNLVQCVYEPKEGQKPVSEFNEEDSVRLRGKLVKDARSALGFEIHISDIKVLSSPAENLPIVINKKKLDCNVDIKLDYRPVSLRNPHERAALRIVDGIINAFRTFMHSEGFTEFVPPKIVSAGAEGGADMFEVDYFGEKALLNQSPQMYKQMMVGVFKKVFTVAPVFRAEKHSTTRHINEFEGLDFEMGFIDSFEDIMAVEARFMKYMFEYLSREYAPELSELGVALPEINDIPQFKFMEIKEIIAGEYNREFRNPNDLDPEEERLIGEYVMNKYSSPLVFITHYPSKKRPFYAMDDPEDPKYTLSFDLLLNGSEVTTGGQRIHDYNMQLEKINKRGMDAEEFKDFLMMHKYGMPPHGGLGIGLERLAMKLLGVDNIRTVTAFPRDIGRINP</sequence>
<feature type="binding site" evidence="9">
    <location>
        <begin position="222"/>
        <end position="224"/>
    </location>
    <ligand>
        <name>ATP</name>
        <dbReference type="ChEBI" id="CHEBI:30616"/>
    </ligand>
</feature>
<dbReference type="AlphaFoldDB" id="A0A9D1PRJ4"/>
<dbReference type="GO" id="GO:0005524">
    <property type="term" value="F:ATP binding"/>
    <property type="evidence" value="ECO:0007669"/>
    <property type="project" value="UniProtKB-UniRule"/>
</dbReference>
<dbReference type="InterPro" id="IPR004364">
    <property type="entry name" value="Aa-tRNA-synt_II"/>
</dbReference>
<dbReference type="Pfam" id="PF01336">
    <property type="entry name" value="tRNA_anti-codon"/>
    <property type="match status" value="1"/>
</dbReference>
<evidence type="ECO:0000256" key="7">
    <source>
        <dbReference type="ARBA" id="ARBA00022917"/>
    </source>
</evidence>
<dbReference type="EMBL" id="DXIJ01000040">
    <property type="protein sequence ID" value="HIV85570.1"/>
    <property type="molecule type" value="Genomic_DNA"/>
</dbReference>
<comment type="caution">
    <text evidence="9">Lacks conserved residue(s) required for the propagation of feature annotation.</text>
</comment>
<feature type="binding site" evidence="9">
    <location>
        <position position="369"/>
    </location>
    <ligand>
        <name>ATP</name>
        <dbReference type="ChEBI" id="CHEBI:30616"/>
    </ligand>
</feature>
<dbReference type="Gene3D" id="2.40.50.140">
    <property type="entry name" value="Nucleic acid-binding proteins"/>
    <property type="match status" value="1"/>
</dbReference>
<evidence type="ECO:0000256" key="9">
    <source>
        <dbReference type="HAMAP-Rule" id="MF_02075"/>
    </source>
</evidence>
<dbReference type="InterPro" id="IPR004365">
    <property type="entry name" value="NA-bd_OB_tRNA"/>
</dbReference>
<dbReference type="GO" id="GO:0005829">
    <property type="term" value="C:cytosol"/>
    <property type="evidence" value="ECO:0007669"/>
    <property type="project" value="TreeGrafter"/>
</dbReference>
<evidence type="ECO:0000256" key="4">
    <source>
        <dbReference type="ARBA" id="ARBA00022598"/>
    </source>
</evidence>
<dbReference type="EC" id="6.1.1.12" evidence="9"/>
<dbReference type="PRINTS" id="PR01042">
    <property type="entry name" value="TRNASYNTHASP"/>
</dbReference>
<evidence type="ECO:0000256" key="6">
    <source>
        <dbReference type="ARBA" id="ARBA00022840"/>
    </source>
</evidence>
<feature type="binding site" evidence="9">
    <location>
        <position position="179"/>
    </location>
    <ligand>
        <name>L-aspartate</name>
        <dbReference type="ChEBI" id="CHEBI:29991"/>
    </ligand>
</feature>
<dbReference type="InterPro" id="IPR045864">
    <property type="entry name" value="aa-tRNA-synth_II/BPL/LPL"/>
</dbReference>
<dbReference type="GO" id="GO:0003723">
    <property type="term" value="F:RNA binding"/>
    <property type="evidence" value="ECO:0007669"/>
    <property type="project" value="TreeGrafter"/>
</dbReference>
<dbReference type="Proteomes" id="UP000824162">
    <property type="component" value="Unassembled WGS sequence"/>
</dbReference>
<dbReference type="SUPFAM" id="SSF50249">
    <property type="entry name" value="Nucleic acid-binding proteins"/>
    <property type="match status" value="1"/>
</dbReference>
<accession>A0A9D1PRJ4</accession>
<feature type="binding site" evidence="9">
    <location>
        <position position="372"/>
    </location>
    <ligand>
        <name>L-aspartate</name>
        <dbReference type="ChEBI" id="CHEBI:29991"/>
    </ligand>
</feature>
<keyword evidence="3 9" id="KW-0963">Cytoplasm</keyword>
<dbReference type="GO" id="GO:0004815">
    <property type="term" value="F:aspartate-tRNA ligase activity"/>
    <property type="evidence" value="ECO:0007669"/>
    <property type="project" value="UniProtKB-UniRule"/>
</dbReference>
<dbReference type="SUPFAM" id="SSF55681">
    <property type="entry name" value="Class II aaRS and biotin synthetases"/>
    <property type="match status" value="1"/>
</dbReference>
<dbReference type="NCBIfam" id="TIGR00458">
    <property type="entry name" value="aspS_nondisc"/>
    <property type="match status" value="1"/>
</dbReference>
<dbReference type="HAMAP" id="MF_02075">
    <property type="entry name" value="Asp_tRNA_synth_type2"/>
    <property type="match status" value="1"/>
</dbReference>
<reference evidence="11" key="2">
    <citation type="submission" date="2021-04" db="EMBL/GenBank/DDBJ databases">
        <authorList>
            <person name="Gilroy R."/>
        </authorList>
    </citation>
    <scope>NUCLEOTIDE SEQUENCE</scope>
    <source>
        <strain evidence="11">5790</strain>
    </source>
</reference>
<evidence type="ECO:0000313" key="11">
    <source>
        <dbReference type="EMBL" id="HIV85570.1"/>
    </source>
</evidence>
<comment type="caution">
    <text evidence="11">The sequence shown here is derived from an EMBL/GenBank/DDBJ whole genome shotgun (WGS) entry which is preliminary data.</text>
</comment>
<dbReference type="Gene3D" id="3.30.930.10">
    <property type="entry name" value="Bira Bifunctional Protein, Domain 2"/>
    <property type="match status" value="1"/>
</dbReference>
<evidence type="ECO:0000256" key="2">
    <source>
        <dbReference type="ARBA" id="ARBA00005312"/>
    </source>
</evidence>
<gene>
    <name evidence="9 11" type="primary">aspS</name>
    <name evidence="11" type="ORF">H9900_02035</name>
</gene>